<protein>
    <submittedName>
        <fullName evidence="1">Uncharacterized protein</fullName>
    </submittedName>
</protein>
<proteinExistence type="predicted"/>
<dbReference type="EMBL" id="AP028915">
    <property type="protein sequence ID" value="BES96851.1"/>
    <property type="molecule type" value="Genomic_DNA"/>
</dbReference>
<reference evidence="1 2" key="1">
    <citation type="submission" date="2023-09" db="EMBL/GenBank/DDBJ databases">
        <title>Nesidiocoris tenuis whole genome shotgun sequence.</title>
        <authorList>
            <person name="Shibata T."/>
            <person name="Shimoda M."/>
            <person name="Kobayashi T."/>
            <person name="Uehara T."/>
        </authorList>
    </citation>
    <scope>NUCLEOTIDE SEQUENCE [LARGE SCALE GENOMIC DNA]</scope>
    <source>
        <strain evidence="1 2">Japan</strain>
    </source>
</reference>
<name>A0ABN7AXD3_9HEMI</name>
<evidence type="ECO:0000313" key="2">
    <source>
        <dbReference type="Proteomes" id="UP001307889"/>
    </source>
</evidence>
<organism evidence="1 2">
    <name type="scientific">Nesidiocoris tenuis</name>
    <dbReference type="NCBI Taxonomy" id="355587"/>
    <lineage>
        <taxon>Eukaryota</taxon>
        <taxon>Metazoa</taxon>
        <taxon>Ecdysozoa</taxon>
        <taxon>Arthropoda</taxon>
        <taxon>Hexapoda</taxon>
        <taxon>Insecta</taxon>
        <taxon>Pterygota</taxon>
        <taxon>Neoptera</taxon>
        <taxon>Paraneoptera</taxon>
        <taxon>Hemiptera</taxon>
        <taxon>Heteroptera</taxon>
        <taxon>Panheteroptera</taxon>
        <taxon>Cimicomorpha</taxon>
        <taxon>Miridae</taxon>
        <taxon>Dicyphina</taxon>
        <taxon>Nesidiocoris</taxon>
    </lineage>
</organism>
<accession>A0ABN7AXD3</accession>
<sequence>METKPIPFDSMLGIGIGPEFYVSLSSVARLSCSAGGQVLRIVGLRGSRRICRQRLRSAGRSFSRAAIQLAYQPLDGLRSSVGWPFRKRLEYSERP</sequence>
<gene>
    <name evidence="1" type="ORF">NTJ_09664</name>
</gene>
<evidence type="ECO:0000313" key="1">
    <source>
        <dbReference type="EMBL" id="BES96851.1"/>
    </source>
</evidence>
<keyword evidence="2" id="KW-1185">Reference proteome</keyword>
<dbReference type="Proteomes" id="UP001307889">
    <property type="component" value="Chromosome 7"/>
</dbReference>